<keyword evidence="4" id="KW-0808">Transferase</keyword>
<evidence type="ECO:0000256" key="5">
    <source>
        <dbReference type="ARBA" id="ARBA00022691"/>
    </source>
</evidence>
<dbReference type="EC" id="2.1.1.72" evidence="2"/>
<gene>
    <name evidence="7" type="ORF">J8C05_02870</name>
</gene>
<dbReference type="SUPFAM" id="SSF53335">
    <property type="entry name" value="S-adenosyl-L-methionine-dependent methyltransferases"/>
    <property type="match status" value="1"/>
</dbReference>
<proteinExistence type="inferred from homology"/>
<keyword evidence="5" id="KW-0949">S-adenosyl-L-methionine</keyword>
<keyword evidence="3 7" id="KW-0489">Methyltransferase</keyword>
<organism evidence="7 8">
    <name type="scientific">Chloracidobacterium sp. N</name>
    <dbReference type="NCBI Taxonomy" id="2821540"/>
    <lineage>
        <taxon>Bacteria</taxon>
        <taxon>Pseudomonadati</taxon>
        <taxon>Acidobacteriota</taxon>
        <taxon>Terriglobia</taxon>
        <taxon>Terriglobales</taxon>
        <taxon>Acidobacteriaceae</taxon>
        <taxon>Chloracidobacterium</taxon>
        <taxon>Chloracidobacterium aggregatum</taxon>
    </lineage>
</organism>
<dbReference type="PRINTS" id="PR00505">
    <property type="entry name" value="D12N6MTFRASE"/>
</dbReference>
<keyword evidence="8" id="KW-1185">Reference proteome</keyword>
<dbReference type="Proteomes" id="UP000677668">
    <property type="component" value="Chromosome 1"/>
</dbReference>
<dbReference type="PROSITE" id="PS00092">
    <property type="entry name" value="N6_MTASE"/>
    <property type="match status" value="1"/>
</dbReference>
<dbReference type="GO" id="GO:0032259">
    <property type="term" value="P:methylation"/>
    <property type="evidence" value="ECO:0007669"/>
    <property type="project" value="UniProtKB-KW"/>
</dbReference>
<dbReference type="EMBL" id="CP072642">
    <property type="protein sequence ID" value="QUV94405.1"/>
    <property type="molecule type" value="Genomic_DNA"/>
</dbReference>
<dbReference type="InterPro" id="IPR029063">
    <property type="entry name" value="SAM-dependent_MTases_sf"/>
</dbReference>
<evidence type="ECO:0000313" key="8">
    <source>
        <dbReference type="Proteomes" id="UP000677668"/>
    </source>
</evidence>
<dbReference type="RefSeq" id="WP_211422701.1">
    <property type="nucleotide sequence ID" value="NZ_CP072642.1"/>
</dbReference>
<dbReference type="InterPro" id="IPR002052">
    <property type="entry name" value="DNA_methylase_N6_adenine_CS"/>
</dbReference>
<protein>
    <recommendedName>
        <fullName evidence="2">site-specific DNA-methyltransferase (adenine-specific)</fullName>
        <ecNumber evidence="2">2.1.1.72</ecNumber>
    </recommendedName>
</protein>
<evidence type="ECO:0000256" key="3">
    <source>
        <dbReference type="ARBA" id="ARBA00022603"/>
    </source>
</evidence>
<dbReference type="InterPro" id="IPR023095">
    <property type="entry name" value="Ade_MeTrfase_dom_2"/>
</dbReference>
<dbReference type="Pfam" id="PF02086">
    <property type="entry name" value="MethyltransfD12"/>
    <property type="match status" value="1"/>
</dbReference>
<comment type="similarity">
    <text evidence="1">Belongs to the N(4)/N(6)-methyltransferase family.</text>
</comment>
<dbReference type="Gene3D" id="1.10.1020.10">
    <property type="entry name" value="Adenine-specific Methyltransferase, Domain 2"/>
    <property type="match status" value="1"/>
</dbReference>
<sequence length="364" mass="40997">MIKYIGSKRTLIPLILETVRRATRARTVLDPFSGTARVGHALKAAGYRVLSNDHNAYAAVLARCYVQADAEDVLEDARKLVREFNALKGTPGYFTETFCIRSRFFQPKNGERIDAIREAIAARGLDPELEAVMLVSLMEAADRVDSTTGVQMAYLKSWAPRSYNDLELRVPNVLPRARYGKGQATCLDALDAVRRFAADVAYLDPPYNQHSYLGNYHIWESLVRWDKPEVYGVACKRVDVRQRRSVFNARSRFTAALHTLLTAVQAPVIIVSFNDEGYVTRQDMEAMLRSLWNGAGQVTTIEKDFKRYVGAQIGIYNPRGEKVGVVSHLRNREFLYVASREDLAPALMSVTAAQHRQGWLFGES</sequence>
<evidence type="ECO:0000256" key="4">
    <source>
        <dbReference type="ARBA" id="ARBA00022679"/>
    </source>
</evidence>
<dbReference type="InterPro" id="IPR012327">
    <property type="entry name" value="MeTrfase_D12"/>
</dbReference>
<evidence type="ECO:0000256" key="6">
    <source>
        <dbReference type="ARBA" id="ARBA00047942"/>
    </source>
</evidence>
<evidence type="ECO:0000256" key="1">
    <source>
        <dbReference type="ARBA" id="ARBA00006594"/>
    </source>
</evidence>
<evidence type="ECO:0000313" key="7">
    <source>
        <dbReference type="EMBL" id="QUV94405.1"/>
    </source>
</evidence>
<accession>A0ABX8B0A8</accession>
<comment type="catalytic activity">
    <reaction evidence="6">
        <text>a 2'-deoxyadenosine in DNA + S-adenosyl-L-methionine = an N(6)-methyl-2'-deoxyadenosine in DNA + S-adenosyl-L-homocysteine + H(+)</text>
        <dbReference type="Rhea" id="RHEA:15197"/>
        <dbReference type="Rhea" id="RHEA-COMP:12418"/>
        <dbReference type="Rhea" id="RHEA-COMP:12419"/>
        <dbReference type="ChEBI" id="CHEBI:15378"/>
        <dbReference type="ChEBI" id="CHEBI:57856"/>
        <dbReference type="ChEBI" id="CHEBI:59789"/>
        <dbReference type="ChEBI" id="CHEBI:90615"/>
        <dbReference type="ChEBI" id="CHEBI:90616"/>
        <dbReference type="EC" id="2.1.1.72"/>
    </reaction>
</comment>
<dbReference type="GO" id="GO:0008168">
    <property type="term" value="F:methyltransferase activity"/>
    <property type="evidence" value="ECO:0007669"/>
    <property type="project" value="UniProtKB-KW"/>
</dbReference>
<name>A0ABX8B0A8_9BACT</name>
<dbReference type="Gene3D" id="3.40.50.150">
    <property type="entry name" value="Vaccinia Virus protein VP39"/>
    <property type="match status" value="1"/>
</dbReference>
<evidence type="ECO:0000256" key="2">
    <source>
        <dbReference type="ARBA" id="ARBA00011900"/>
    </source>
</evidence>
<reference evidence="7 8" key="1">
    <citation type="submission" date="2021-03" db="EMBL/GenBank/DDBJ databases">
        <title>Genomic and phenotypic characterization of Chloracidobacterium isolates provides evidence for multiple species.</title>
        <authorList>
            <person name="Saini M.K."/>
            <person name="Costas A.M.G."/>
            <person name="Tank M."/>
            <person name="Bryant D.A."/>
        </authorList>
    </citation>
    <scope>NUCLEOTIDE SEQUENCE [LARGE SCALE GENOMIC DNA]</scope>
    <source>
        <strain evidence="7 8">N</strain>
    </source>
</reference>